<dbReference type="Pfam" id="PF07690">
    <property type="entry name" value="MFS_1"/>
    <property type="match status" value="1"/>
</dbReference>
<dbReference type="Gene3D" id="1.20.1250.20">
    <property type="entry name" value="MFS general substrate transporter like domains"/>
    <property type="match status" value="2"/>
</dbReference>
<comment type="subcellular location">
    <subcellularLocation>
        <location evidence="1">Membrane</location>
        <topology evidence="1">Multi-pass membrane protein</topology>
    </subcellularLocation>
</comment>
<evidence type="ECO:0000256" key="4">
    <source>
        <dbReference type="ARBA" id="ARBA00022989"/>
    </source>
</evidence>
<reference evidence="8" key="1">
    <citation type="submission" date="2021-09" db="EMBL/GenBank/DDBJ databases">
        <title>Genomic analysis of Ralstonia spp.</title>
        <authorList>
            <person name="Aburjaile F."/>
            <person name="Ariute J.C."/>
            <person name="Pais A.K.L."/>
            <person name="Albuquerque G.M.R."/>
            <person name="Silva A.M.F."/>
            <person name="Brenig B."/>
            <person name="Azevedo V."/>
            <person name="Matiuzzi M."/>
            <person name="Ramos R."/>
            <person name="Goes-Neto A."/>
            <person name="Soares S."/>
            <person name="Iseppon A.M.B."/>
            <person name="Souza E."/>
            <person name="Gama M."/>
        </authorList>
    </citation>
    <scope>NUCLEOTIDE SEQUENCE</scope>
    <source>
        <strain evidence="8">CCRMRs91</strain>
    </source>
</reference>
<dbReference type="GO" id="GO:0016020">
    <property type="term" value="C:membrane"/>
    <property type="evidence" value="ECO:0007669"/>
    <property type="project" value="UniProtKB-SubCell"/>
</dbReference>
<feature type="transmembrane region" description="Helical" evidence="6">
    <location>
        <begin position="389"/>
        <end position="411"/>
    </location>
</feature>
<keyword evidence="3 6" id="KW-0812">Transmembrane</keyword>
<dbReference type="PANTHER" id="PTHR43791">
    <property type="entry name" value="PERMEASE-RELATED"/>
    <property type="match status" value="1"/>
</dbReference>
<keyword evidence="5 6" id="KW-0472">Membrane</keyword>
<feature type="transmembrane region" description="Helical" evidence="6">
    <location>
        <begin position="40"/>
        <end position="63"/>
    </location>
</feature>
<keyword evidence="2" id="KW-0813">Transport</keyword>
<dbReference type="RefSeq" id="WP_247556271.1">
    <property type="nucleotide sequence ID" value="NZ_JAIVFG010000058.1"/>
</dbReference>
<gene>
    <name evidence="8" type="ORF">LBW59_23000</name>
</gene>
<evidence type="ECO:0000256" key="1">
    <source>
        <dbReference type="ARBA" id="ARBA00004141"/>
    </source>
</evidence>
<evidence type="ECO:0000256" key="2">
    <source>
        <dbReference type="ARBA" id="ARBA00022448"/>
    </source>
</evidence>
<dbReference type="InterPro" id="IPR020846">
    <property type="entry name" value="MFS_dom"/>
</dbReference>
<dbReference type="CDD" id="cd17319">
    <property type="entry name" value="MFS_ExuT_GudP_like"/>
    <property type="match status" value="1"/>
</dbReference>
<proteinExistence type="predicted"/>
<evidence type="ECO:0000313" key="9">
    <source>
        <dbReference type="Proteomes" id="UP001144050"/>
    </source>
</evidence>
<dbReference type="InterPro" id="IPR036259">
    <property type="entry name" value="MFS_trans_sf"/>
</dbReference>
<evidence type="ECO:0000259" key="7">
    <source>
        <dbReference type="PROSITE" id="PS50850"/>
    </source>
</evidence>
<feature type="transmembrane region" description="Helical" evidence="6">
    <location>
        <begin position="75"/>
        <end position="94"/>
    </location>
</feature>
<keyword evidence="4 6" id="KW-1133">Transmembrane helix</keyword>
<feature type="transmembrane region" description="Helical" evidence="6">
    <location>
        <begin position="161"/>
        <end position="178"/>
    </location>
</feature>
<evidence type="ECO:0000313" key="8">
    <source>
        <dbReference type="EMBL" id="MDB0573621.1"/>
    </source>
</evidence>
<accession>A0AAW5ZUZ4</accession>
<feature type="transmembrane region" description="Helical" evidence="6">
    <location>
        <begin position="198"/>
        <end position="220"/>
    </location>
</feature>
<feature type="transmembrane region" description="Helical" evidence="6">
    <location>
        <begin position="423"/>
        <end position="444"/>
    </location>
</feature>
<dbReference type="InterPro" id="IPR011701">
    <property type="entry name" value="MFS"/>
</dbReference>
<feature type="domain" description="Major facilitator superfamily (MFS) profile" evidence="7">
    <location>
        <begin position="40"/>
        <end position="447"/>
    </location>
</feature>
<dbReference type="PROSITE" id="PS50850">
    <property type="entry name" value="MFS"/>
    <property type="match status" value="1"/>
</dbReference>
<dbReference type="PANTHER" id="PTHR43791:SF36">
    <property type="entry name" value="TRANSPORTER, PUTATIVE (AFU_ORTHOLOGUE AFUA_6G08340)-RELATED"/>
    <property type="match status" value="1"/>
</dbReference>
<feature type="transmembrane region" description="Helical" evidence="6">
    <location>
        <begin position="131"/>
        <end position="154"/>
    </location>
</feature>
<feature type="transmembrane region" description="Helical" evidence="6">
    <location>
        <begin position="106"/>
        <end position="125"/>
    </location>
</feature>
<feature type="transmembrane region" description="Helical" evidence="6">
    <location>
        <begin position="266"/>
        <end position="287"/>
    </location>
</feature>
<dbReference type="FunFam" id="1.20.1250.20:FF:000018">
    <property type="entry name" value="MFS transporter permease"/>
    <property type="match status" value="1"/>
</dbReference>
<feature type="transmembrane region" description="Helical" evidence="6">
    <location>
        <begin position="341"/>
        <end position="369"/>
    </location>
</feature>
<evidence type="ECO:0000256" key="6">
    <source>
        <dbReference type="SAM" id="Phobius"/>
    </source>
</evidence>
<comment type="caution">
    <text evidence="8">The sequence shown here is derived from an EMBL/GenBank/DDBJ whole genome shotgun (WGS) entry which is preliminary data.</text>
</comment>
<feature type="transmembrane region" description="Helical" evidence="6">
    <location>
        <begin position="303"/>
        <end position="321"/>
    </location>
</feature>
<organism evidence="8 9">
    <name type="scientific">Ralstonia solanacearum</name>
    <name type="common">Pseudomonas solanacearum</name>
    <dbReference type="NCBI Taxonomy" id="305"/>
    <lineage>
        <taxon>Bacteria</taxon>
        <taxon>Pseudomonadati</taxon>
        <taxon>Pseudomonadota</taxon>
        <taxon>Betaproteobacteria</taxon>
        <taxon>Burkholderiales</taxon>
        <taxon>Burkholderiaceae</taxon>
        <taxon>Ralstonia</taxon>
        <taxon>Ralstonia solanacearum species complex</taxon>
    </lineage>
</organism>
<protein>
    <submittedName>
        <fullName evidence="8">MFS transporter</fullName>
    </submittedName>
</protein>
<dbReference type="AlphaFoldDB" id="A0AAW5ZUZ4"/>
<evidence type="ECO:0000256" key="3">
    <source>
        <dbReference type="ARBA" id="ARBA00022692"/>
    </source>
</evidence>
<dbReference type="GO" id="GO:0022857">
    <property type="term" value="F:transmembrane transporter activity"/>
    <property type="evidence" value="ECO:0007669"/>
    <property type="project" value="InterPro"/>
</dbReference>
<sequence>MSHAQASTGTPAVNTVSTVAARDPAAPDERAIVRKVTWRIIPFVFALYIISYLDRANIGYAALQMNQELALSSEAFGFVSGIFFIGYFLFEVPSNVMLNRLGARRWIARILVTWGLVAMGSAFVQSATQLYVLRFLLGVAEAGFFPGIIVYLTYWFRARELATTVALFTAAIPVSYIIGAPLSTWIMDHVHWLQWSGWRWMLLLEGAPAVIGGVLCYCYLADRPQDARWLSETERDWLLAELERDRKARPAAAHLATLKVMTHPKVLYLAFIYFVYQCGSLGIGYWMPQIINGFSSALSHTEVGLIAMLPYVFATAVMIGWSRRSDRRGERRLHSAVPLGVAALALVGAGFIGHPVIAMAMLSLSLAGLYAFKSPFWALPTLFLTRSTAAVSIAVINSVGNLGGFVGPFAIGYLKGQMHSTTAGLLFLAGLLAVSFVMTMRLQVAEADASDPPQGH</sequence>
<dbReference type="SUPFAM" id="SSF103473">
    <property type="entry name" value="MFS general substrate transporter"/>
    <property type="match status" value="1"/>
</dbReference>
<evidence type="ECO:0000256" key="5">
    <source>
        <dbReference type="ARBA" id="ARBA00023136"/>
    </source>
</evidence>
<dbReference type="EMBL" id="JAIVFG010000058">
    <property type="protein sequence ID" value="MDB0573621.1"/>
    <property type="molecule type" value="Genomic_DNA"/>
</dbReference>
<name>A0AAW5ZUZ4_RALSL</name>
<dbReference type="Proteomes" id="UP001144050">
    <property type="component" value="Unassembled WGS sequence"/>
</dbReference>